<dbReference type="Gene3D" id="3.30.2350.10">
    <property type="entry name" value="Pseudouridine synthase"/>
    <property type="match status" value="1"/>
</dbReference>
<evidence type="ECO:0000259" key="2">
    <source>
        <dbReference type="Pfam" id="PF00849"/>
    </source>
</evidence>
<dbReference type="PANTHER" id="PTHR21600">
    <property type="entry name" value="MITOCHONDRIAL RNA PSEUDOURIDINE SYNTHASE"/>
    <property type="match status" value="1"/>
</dbReference>
<dbReference type="EMBL" id="HACA01011547">
    <property type="protein sequence ID" value="CDW28908.1"/>
    <property type="molecule type" value="Transcribed_RNA"/>
</dbReference>
<organism evidence="3">
    <name type="scientific">Lepeophtheirus salmonis</name>
    <name type="common">Salmon louse</name>
    <name type="synonym">Caligus salmonis</name>
    <dbReference type="NCBI Taxonomy" id="72036"/>
    <lineage>
        <taxon>Eukaryota</taxon>
        <taxon>Metazoa</taxon>
        <taxon>Ecdysozoa</taxon>
        <taxon>Arthropoda</taxon>
        <taxon>Crustacea</taxon>
        <taxon>Multicrustacea</taxon>
        <taxon>Hexanauplia</taxon>
        <taxon>Copepoda</taxon>
        <taxon>Siphonostomatoida</taxon>
        <taxon>Caligidae</taxon>
        <taxon>Lepeophtheirus</taxon>
    </lineage>
</organism>
<dbReference type="Pfam" id="PF00849">
    <property type="entry name" value="PseudoU_synth_2"/>
    <property type="match status" value="1"/>
</dbReference>
<name>A0A0K2TS99_LEPSM</name>
<accession>A0A0K2TS99</accession>
<dbReference type="InterPro" id="IPR050188">
    <property type="entry name" value="RluA_PseudoU_synthase"/>
</dbReference>
<dbReference type="SUPFAM" id="SSF55120">
    <property type="entry name" value="Pseudouridine synthase"/>
    <property type="match status" value="1"/>
</dbReference>
<evidence type="ECO:0000313" key="3">
    <source>
        <dbReference type="EMBL" id="CDW28909.1"/>
    </source>
</evidence>
<dbReference type="CDD" id="cd02869">
    <property type="entry name" value="PseudoU_synth_RluA_like"/>
    <property type="match status" value="1"/>
</dbReference>
<reference evidence="3" key="1">
    <citation type="submission" date="2014-05" db="EMBL/GenBank/DDBJ databases">
        <authorList>
            <person name="Chronopoulou M."/>
        </authorList>
    </citation>
    <scope>NUCLEOTIDE SEQUENCE</scope>
    <source>
        <tissue evidence="3">Whole organism</tissue>
    </source>
</reference>
<sequence length="179" mass="20421">MVIPLTKKFASIASKALQNNSNKYYTALLRGLPSMTHFMIKLPIHEIDRFRVSTVGNGRHAETRIIVISKGVTKDGYPATLVLIKLLTGRRHQIRAHCSAMGHSIVGDYTYSNKKDIIPERMFLHSCEMTLKKSDGTLLLQAKSPPFDEDSFYYPHIHLKCETPLKDQFEDDFLSWVII</sequence>
<protein>
    <recommendedName>
        <fullName evidence="2">Pseudouridine synthase RsuA/RluA-like domain-containing protein</fullName>
    </recommendedName>
</protein>
<comment type="similarity">
    <text evidence="1">Belongs to the pseudouridine synthase RluA family.</text>
</comment>
<dbReference type="EMBL" id="HACA01011548">
    <property type="protein sequence ID" value="CDW28909.1"/>
    <property type="molecule type" value="Transcribed_RNA"/>
</dbReference>
<dbReference type="InterPro" id="IPR020103">
    <property type="entry name" value="PsdUridine_synth_cat_dom_sf"/>
</dbReference>
<evidence type="ECO:0000256" key="1">
    <source>
        <dbReference type="ARBA" id="ARBA00010876"/>
    </source>
</evidence>
<proteinExistence type="inferred from homology"/>
<dbReference type="PANTHER" id="PTHR21600:SF87">
    <property type="entry name" value="RNA PSEUDOURIDYLATE SYNTHASE DOMAIN-CONTAINING PROTEIN 1"/>
    <property type="match status" value="1"/>
</dbReference>
<dbReference type="OrthoDB" id="418349at2759"/>
<dbReference type="GO" id="GO:0003723">
    <property type="term" value="F:RNA binding"/>
    <property type="evidence" value="ECO:0007669"/>
    <property type="project" value="InterPro"/>
</dbReference>
<dbReference type="GO" id="GO:0000455">
    <property type="term" value="P:enzyme-directed rRNA pseudouridine synthesis"/>
    <property type="evidence" value="ECO:0007669"/>
    <property type="project" value="TreeGrafter"/>
</dbReference>
<dbReference type="InterPro" id="IPR006145">
    <property type="entry name" value="PsdUridine_synth_RsuA/RluA"/>
</dbReference>
<dbReference type="AlphaFoldDB" id="A0A0K2TS99"/>
<dbReference type="GO" id="GO:0009982">
    <property type="term" value="F:pseudouridine synthase activity"/>
    <property type="evidence" value="ECO:0007669"/>
    <property type="project" value="InterPro"/>
</dbReference>
<feature type="domain" description="Pseudouridine synthase RsuA/RluA-like" evidence="2">
    <location>
        <begin position="5"/>
        <end position="100"/>
    </location>
</feature>